<feature type="region of interest" description="Disordered" evidence="1">
    <location>
        <begin position="442"/>
        <end position="527"/>
    </location>
</feature>
<dbReference type="EMBL" id="CAJPDS010000027">
    <property type="protein sequence ID" value="CAF9921000.1"/>
    <property type="molecule type" value="Genomic_DNA"/>
</dbReference>
<dbReference type="AlphaFoldDB" id="A0A8H3FCD2"/>
<feature type="region of interest" description="Disordered" evidence="1">
    <location>
        <begin position="119"/>
        <end position="152"/>
    </location>
</feature>
<feature type="compositionally biased region" description="Polar residues" evidence="1">
    <location>
        <begin position="26"/>
        <end position="38"/>
    </location>
</feature>
<evidence type="ECO:0000313" key="3">
    <source>
        <dbReference type="Proteomes" id="UP000664521"/>
    </source>
</evidence>
<organism evidence="2 3">
    <name type="scientific">Heterodermia speciosa</name>
    <dbReference type="NCBI Taxonomy" id="116794"/>
    <lineage>
        <taxon>Eukaryota</taxon>
        <taxon>Fungi</taxon>
        <taxon>Dikarya</taxon>
        <taxon>Ascomycota</taxon>
        <taxon>Pezizomycotina</taxon>
        <taxon>Lecanoromycetes</taxon>
        <taxon>OSLEUM clade</taxon>
        <taxon>Lecanoromycetidae</taxon>
        <taxon>Caliciales</taxon>
        <taxon>Physciaceae</taxon>
        <taxon>Heterodermia</taxon>
    </lineage>
</organism>
<protein>
    <submittedName>
        <fullName evidence="2">Uncharacterized protein</fullName>
    </submittedName>
</protein>
<dbReference type="OrthoDB" id="10679801at2759"/>
<feature type="compositionally biased region" description="Polar residues" evidence="1">
    <location>
        <begin position="119"/>
        <end position="137"/>
    </location>
</feature>
<feature type="region of interest" description="Disordered" evidence="1">
    <location>
        <begin position="26"/>
        <end position="96"/>
    </location>
</feature>
<sequence length="693" mass="74916">MSFLDISPAGPHVPNDHYVEANTSANITSNPSQQTNVTGIDPLSTPVPNDRLLKPRSQNTASFQHGPWPTPSGPGIPRSMQVQGHAVPRQRHPTPSVPAIQARHSYNPDQLKAYQLGSTQNGLQQNPDPIQRGTSMSHLYDPDQQESDTPQLPGARKHMLIHHNNNSTTSHPAQVVSLGSTGNGRKSTVQQASATQTPLNLAELHVRYKNMLSGFHELPPQGLRYLQQLKIVLQQNGLIRNSARNVANRHRMPNNGSPSSVPRPTGAPQISGLSNVQTQEKTKRKAKQANLSQSSHAFDESLIAPQPKRACRVVRQIEDAATDRTESWTIGGGEETLVKPRGLIKHFVPPDTILSVISKDAGHTYICASAEGEDRTYMTLLAGQVGLMASYQVKAKEEGGVPREHIKIAIFDDRVGFQGPTAGISETGDVISLAKGHSTLKLPEAGNGVEKNRPEHPSVTLPLIETGSQRNSPRPASTASPGENNRNPSKSVESSTASSDKNSDAPSKSSPNTEALTINEKIRSPLTTNTTVQSSGLDLMHHEPFTALPDKEYDDLFEDEVAKPASCTDTTMQAPETALKETEAGEKPSSSSPLTQQQQMEEPAVAALPAEAAVGEYPPQMATILRSNGAVHNETSNLSSHAVQTYSNYTMENPSNAVVLAQNAAVNNEGPYESGDEFFDFKQWGMDHEEAKE</sequence>
<reference evidence="2" key="1">
    <citation type="submission" date="2021-03" db="EMBL/GenBank/DDBJ databases">
        <authorList>
            <person name="Tagirdzhanova G."/>
        </authorList>
    </citation>
    <scope>NUCLEOTIDE SEQUENCE</scope>
</reference>
<dbReference type="Proteomes" id="UP000664521">
    <property type="component" value="Unassembled WGS sequence"/>
</dbReference>
<feature type="region of interest" description="Disordered" evidence="1">
    <location>
        <begin position="579"/>
        <end position="601"/>
    </location>
</feature>
<gene>
    <name evidence="2" type="ORF">HETSPECPRED_004403</name>
</gene>
<feature type="compositionally biased region" description="Low complexity" evidence="1">
    <location>
        <begin position="588"/>
        <end position="601"/>
    </location>
</feature>
<comment type="caution">
    <text evidence="2">The sequence shown here is derived from an EMBL/GenBank/DDBJ whole genome shotgun (WGS) entry which is preliminary data.</text>
</comment>
<proteinExistence type="predicted"/>
<feature type="region of interest" description="Disordered" evidence="1">
    <location>
        <begin position="244"/>
        <end position="298"/>
    </location>
</feature>
<accession>A0A8H3FCD2</accession>
<evidence type="ECO:0000313" key="2">
    <source>
        <dbReference type="EMBL" id="CAF9921000.1"/>
    </source>
</evidence>
<keyword evidence="3" id="KW-1185">Reference proteome</keyword>
<name>A0A8H3FCD2_9LECA</name>
<feature type="compositionally biased region" description="Polar residues" evidence="1">
    <location>
        <begin position="466"/>
        <end position="516"/>
    </location>
</feature>
<evidence type="ECO:0000256" key="1">
    <source>
        <dbReference type="SAM" id="MobiDB-lite"/>
    </source>
</evidence>